<keyword evidence="8" id="KW-1185">Reference proteome</keyword>
<evidence type="ECO:0000256" key="3">
    <source>
        <dbReference type="ARBA" id="ARBA00022980"/>
    </source>
</evidence>
<dbReference type="Pfam" id="PF00327">
    <property type="entry name" value="Ribosomal_L30"/>
    <property type="match status" value="1"/>
</dbReference>
<dbReference type="EMBL" id="CP030041">
    <property type="protein sequence ID" value="AWW30022.1"/>
    <property type="molecule type" value="Genomic_DNA"/>
</dbReference>
<dbReference type="CDD" id="cd01658">
    <property type="entry name" value="Ribosomal_L30"/>
    <property type="match status" value="1"/>
</dbReference>
<dbReference type="HAMAP" id="MF_01371_B">
    <property type="entry name" value="Ribosomal_uL30_B"/>
    <property type="match status" value="1"/>
</dbReference>
<name>A0A2Z4IFZ6_9BACT</name>
<feature type="domain" description="Large ribosomal subunit protein uL30-like ferredoxin-like fold" evidence="6">
    <location>
        <begin position="25"/>
        <end position="75"/>
    </location>
</feature>
<comment type="similarity">
    <text evidence="1 5">Belongs to the universal ribosomal protein uL30 family.</text>
</comment>
<evidence type="ECO:0000313" key="8">
    <source>
        <dbReference type="Proteomes" id="UP000248688"/>
    </source>
</evidence>
<evidence type="ECO:0000256" key="2">
    <source>
        <dbReference type="ARBA" id="ARBA00011838"/>
    </source>
</evidence>
<dbReference type="KEGG" id="est:DN752_07725"/>
<dbReference type="SUPFAM" id="SSF55129">
    <property type="entry name" value="Ribosomal protein L30p/L7e"/>
    <property type="match status" value="1"/>
</dbReference>
<dbReference type="InterPro" id="IPR005996">
    <property type="entry name" value="Ribosomal_uL30_bac-type"/>
</dbReference>
<dbReference type="PANTHER" id="PTHR15892:SF2">
    <property type="entry name" value="LARGE RIBOSOMAL SUBUNIT PROTEIN UL30M"/>
    <property type="match status" value="1"/>
</dbReference>
<gene>
    <name evidence="5" type="primary">rpmD</name>
    <name evidence="7" type="ORF">DN752_07725</name>
</gene>
<dbReference type="GO" id="GO:0006412">
    <property type="term" value="P:translation"/>
    <property type="evidence" value="ECO:0007669"/>
    <property type="project" value="UniProtKB-UniRule"/>
</dbReference>
<organism evidence="7 8">
    <name type="scientific">Echinicola strongylocentroti</name>
    <dbReference type="NCBI Taxonomy" id="1795355"/>
    <lineage>
        <taxon>Bacteria</taxon>
        <taxon>Pseudomonadati</taxon>
        <taxon>Bacteroidota</taxon>
        <taxon>Cytophagia</taxon>
        <taxon>Cytophagales</taxon>
        <taxon>Cyclobacteriaceae</taxon>
        <taxon>Echinicola</taxon>
    </lineage>
</organism>
<reference evidence="7 8" key="1">
    <citation type="submission" date="2018-06" db="EMBL/GenBank/DDBJ databases">
        <title>Echinicola strongylocentroti sp. nov., isolated from a sea urchin Strongylocentrotus intermedius.</title>
        <authorList>
            <person name="Bae S.S."/>
        </authorList>
    </citation>
    <scope>NUCLEOTIDE SEQUENCE [LARGE SCALE GENOMIC DNA]</scope>
    <source>
        <strain evidence="7 8">MEBiC08714</strain>
    </source>
</reference>
<dbReference type="Gene3D" id="3.30.1390.20">
    <property type="entry name" value="Ribosomal protein L30, ferredoxin-like fold domain"/>
    <property type="match status" value="1"/>
</dbReference>
<evidence type="ECO:0000313" key="7">
    <source>
        <dbReference type="EMBL" id="AWW30022.1"/>
    </source>
</evidence>
<comment type="subunit">
    <text evidence="2 5">Part of the 50S ribosomal subunit.</text>
</comment>
<evidence type="ECO:0000259" key="6">
    <source>
        <dbReference type="Pfam" id="PF00327"/>
    </source>
</evidence>
<dbReference type="InterPro" id="IPR036919">
    <property type="entry name" value="Ribo_uL30_ferredoxin-like_sf"/>
</dbReference>
<dbReference type="FunFam" id="3.30.1390.20:FF:000001">
    <property type="entry name" value="50S ribosomal protein L30"/>
    <property type="match status" value="1"/>
</dbReference>
<dbReference type="OrthoDB" id="9812790at2"/>
<evidence type="ECO:0000256" key="4">
    <source>
        <dbReference type="ARBA" id="ARBA00023274"/>
    </source>
</evidence>
<sequence length="80" mass="8973">MRLPFHDNVVLNCLKYLTDKNMTKVKVTQVKSTISRPKDQKATIVALGLGKINKSVEVENTPQIAGMIRKISHLVKIEEA</sequence>
<keyword evidence="3 5" id="KW-0689">Ribosomal protein</keyword>
<dbReference type="PANTHER" id="PTHR15892">
    <property type="entry name" value="MITOCHONDRIAL RIBOSOMAL PROTEIN L30"/>
    <property type="match status" value="1"/>
</dbReference>
<evidence type="ECO:0000256" key="5">
    <source>
        <dbReference type="HAMAP-Rule" id="MF_01371"/>
    </source>
</evidence>
<dbReference type="NCBIfam" id="TIGR01308">
    <property type="entry name" value="rpmD_bact"/>
    <property type="match status" value="1"/>
</dbReference>
<dbReference type="GO" id="GO:0022625">
    <property type="term" value="C:cytosolic large ribosomal subunit"/>
    <property type="evidence" value="ECO:0007669"/>
    <property type="project" value="TreeGrafter"/>
</dbReference>
<evidence type="ECO:0000256" key="1">
    <source>
        <dbReference type="ARBA" id="ARBA00007594"/>
    </source>
</evidence>
<protein>
    <recommendedName>
        <fullName evidence="5">Large ribosomal subunit protein uL30</fullName>
    </recommendedName>
</protein>
<dbReference type="GO" id="GO:0003735">
    <property type="term" value="F:structural constituent of ribosome"/>
    <property type="evidence" value="ECO:0007669"/>
    <property type="project" value="InterPro"/>
</dbReference>
<proteinExistence type="inferred from homology"/>
<keyword evidence="4 5" id="KW-0687">Ribonucleoprotein</keyword>
<dbReference type="InterPro" id="IPR016082">
    <property type="entry name" value="Ribosomal_uL30_ferredoxin-like"/>
</dbReference>
<dbReference type="Proteomes" id="UP000248688">
    <property type="component" value="Chromosome"/>
</dbReference>
<accession>A0A2Z4IFZ6</accession>
<dbReference type="AlphaFoldDB" id="A0A2Z4IFZ6"/>